<feature type="transmembrane region" description="Helical" evidence="8">
    <location>
        <begin position="133"/>
        <end position="154"/>
    </location>
</feature>
<feature type="transmembrane region" description="Helical" evidence="8">
    <location>
        <begin position="383"/>
        <end position="402"/>
    </location>
</feature>
<evidence type="ECO:0000256" key="7">
    <source>
        <dbReference type="SAM" id="MobiDB-lite"/>
    </source>
</evidence>
<keyword evidence="3" id="KW-0050">Antiport</keyword>
<evidence type="ECO:0000313" key="10">
    <source>
        <dbReference type="EMBL" id="CAG8952079.1"/>
    </source>
</evidence>
<organism evidence="10 11">
    <name type="scientific">Hymenoscyphus fraxineus</name>
    <dbReference type="NCBI Taxonomy" id="746836"/>
    <lineage>
        <taxon>Eukaryota</taxon>
        <taxon>Fungi</taxon>
        <taxon>Dikarya</taxon>
        <taxon>Ascomycota</taxon>
        <taxon>Pezizomycotina</taxon>
        <taxon>Leotiomycetes</taxon>
        <taxon>Helotiales</taxon>
        <taxon>Helotiaceae</taxon>
        <taxon>Hymenoscyphus</taxon>
    </lineage>
</organism>
<feature type="transmembrane region" description="Helical" evidence="8">
    <location>
        <begin position="289"/>
        <end position="307"/>
    </location>
</feature>
<comment type="caution">
    <text evidence="10">The sequence shown here is derived from an EMBL/GenBank/DDBJ whole genome shotgun (WGS) entry which is preliminary data.</text>
</comment>
<evidence type="ECO:0000256" key="6">
    <source>
        <dbReference type="ARBA" id="ARBA00023136"/>
    </source>
</evidence>
<dbReference type="InterPro" id="IPR004481">
    <property type="entry name" value="K/Na/Ca-exchanger"/>
</dbReference>
<evidence type="ECO:0000256" key="4">
    <source>
        <dbReference type="ARBA" id="ARBA00022692"/>
    </source>
</evidence>
<dbReference type="Proteomes" id="UP000696280">
    <property type="component" value="Unassembled WGS sequence"/>
</dbReference>
<dbReference type="GO" id="GO:0008273">
    <property type="term" value="F:calcium, potassium:sodium antiporter activity"/>
    <property type="evidence" value="ECO:0007669"/>
    <property type="project" value="TreeGrafter"/>
</dbReference>
<feature type="transmembrane region" description="Helical" evidence="8">
    <location>
        <begin position="257"/>
        <end position="277"/>
    </location>
</feature>
<keyword evidence="11" id="KW-1185">Reference proteome</keyword>
<dbReference type="FunFam" id="1.20.1420.30:FF:000039">
    <property type="entry name" value="WGS project CABT00000000 data, contig 2.3"/>
    <property type="match status" value="1"/>
</dbReference>
<feature type="transmembrane region" description="Helical" evidence="8">
    <location>
        <begin position="108"/>
        <end position="127"/>
    </location>
</feature>
<accession>A0A9N9KQJ7</accession>
<evidence type="ECO:0000259" key="9">
    <source>
        <dbReference type="Pfam" id="PF01699"/>
    </source>
</evidence>
<feature type="domain" description="Sodium/calcium exchanger membrane region" evidence="9">
    <location>
        <begin position="11"/>
        <end position="147"/>
    </location>
</feature>
<dbReference type="GO" id="GO:0006874">
    <property type="term" value="P:intracellular calcium ion homeostasis"/>
    <property type="evidence" value="ECO:0007669"/>
    <property type="project" value="TreeGrafter"/>
</dbReference>
<evidence type="ECO:0000256" key="8">
    <source>
        <dbReference type="SAM" id="Phobius"/>
    </source>
</evidence>
<dbReference type="Pfam" id="PF01699">
    <property type="entry name" value="Na_Ca_ex"/>
    <property type="match status" value="2"/>
</dbReference>
<reference evidence="10" key="1">
    <citation type="submission" date="2021-07" db="EMBL/GenBank/DDBJ databases">
        <authorList>
            <person name="Durling M."/>
        </authorList>
    </citation>
    <scope>NUCLEOTIDE SEQUENCE</scope>
</reference>
<keyword evidence="6 8" id="KW-0472">Membrane</keyword>
<feature type="transmembrane region" description="Helical" evidence="8">
    <location>
        <begin position="327"/>
        <end position="347"/>
    </location>
</feature>
<protein>
    <recommendedName>
        <fullName evidence="9">Sodium/calcium exchanger membrane region domain-containing protein</fullName>
    </recommendedName>
</protein>
<feature type="transmembrane region" description="Helical" evidence="8">
    <location>
        <begin position="77"/>
        <end position="96"/>
    </location>
</feature>
<keyword evidence="4 8" id="KW-0812">Transmembrane</keyword>
<proteinExistence type="inferred from homology"/>
<evidence type="ECO:0000256" key="3">
    <source>
        <dbReference type="ARBA" id="ARBA00022449"/>
    </source>
</evidence>
<keyword evidence="3" id="KW-0813">Transport</keyword>
<evidence type="ECO:0000256" key="5">
    <source>
        <dbReference type="ARBA" id="ARBA00022989"/>
    </source>
</evidence>
<dbReference type="Gene3D" id="1.20.1420.30">
    <property type="entry name" value="NCX, central ion-binding region"/>
    <property type="match status" value="2"/>
</dbReference>
<dbReference type="InterPro" id="IPR044880">
    <property type="entry name" value="NCX_ion-bd_dom_sf"/>
</dbReference>
<comment type="similarity">
    <text evidence="2">Belongs to the Ca(2+):cation antiporter (CaCA) (TC 2.A.19) family. SLC24A subfamily.</text>
</comment>
<dbReference type="InterPro" id="IPR004837">
    <property type="entry name" value="NaCa_Exmemb"/>
</dbReference>
<gene>
    <name evidence="10" type="ORF">HYFRA_00000817</name>
</gene>
<comment type="subcellular location">
    <subcellularLocation>
        <location evidence="1">Membrane</location>
        <topology evidence="1">Multi-pass membrane protein</topology>
    </subcellularLocation>
</comment>
<dbReference type="PANTHER" id="PTHR10846">
    <property type="entry name" value="SODIUM/POTASSIUM/CALCIUM EXCHANGER"/>
    <property type="match status" value="1"/>
</dbReference>
<dbReference type="GO" id="GO:0005262">
    <property type="term" value="F:calcium channel activity"/>
    <property type="evidence" value="ECO:0007669"/>
    <property type="project" value="TreeGrafter"/>
</dbReference>
<feature type="transmembrane region" description="Helical" evidence="8">
    <location>
        <begin position="359"/>
        <end position="376"/>
    </location>
</feature>
<feature type="region of interest" description="Disordered" evidence="7">
    <location>
        <begin position="196"/>
        <end position="225"/>
    </location>
</feature>
<dbReference type="GO" id="GO:0005886">
    <property type="term" value="C:plasma membrane"/>
    <property type="evidence" value="ECO:0007669"/>
    <property type="project" value="TreeGrafter"/>
</dbReference>
<dbReference type="EMBL" id="CAJVRL010000045">
    <property type="protein sequence ID" value="CAG8952079.1"/>
    <property type="molecule type" value="Genomic_DNA"/>
</dbReference>
<name>A0A9N9KQJ7_9HELO</name>
<feature type="transmembrane region" description="Helical" evidence="8">
    <location>
        <begin position="6"/>
        <end position="25"/>
    </location>
</feature>
<feature type="domain" description="Sodium/calcium exchanger membrane region" evidence="9">
    <location>
        <begin position="261"/>
        <end position="398"/>
    </location>
</feature>
<dbReference type="OrthoDB" id="2127281at2759"/>
<evidence type="ECO:0000256" key="2">
    <source>
        <dbReference type="ARBA" id="ARBA00005364"/>
    </source>
</evidence>
<dbReference type="AlphaFoldDB" id="A0A9N9KQJ7"/>
<evidence type="ECO:0000313" key="11">
    <source>
        <dbReference type="Proteomes" id="UP000696280"/>
    </source>
</evidence>
<keyword evidence="5 8" id="KW-1133">Transmembrane helix</keyword>
<evidence type="ECO:0000256" key="1">
    <source>
        <dbReference type="ARBA" id="ARBA00004141"/>
    </source>
</evidence>
<sequence>MADYGNVFFNVAAFMAGLFVLEFGADKFVDHTARVAMRLNAPSTLIALLTAGAEWEELIVIIASVSQSQSSLAMGNIVGSSISNILGAFSLGLVFSPNPIVFDRSSKIYCTILLVLTSLFILLANFLEQFGKAIGVGLVVAFGVYISSVGWAIYKGIVTPPENDSDSDSDSDSERDEEILVGGEYKRVAGSENHEKKIFDSPNAGSQSRSSSSTQGALETGHDEDEDSIPLTELLFDEAETQDVRVRHVKSKPKHSTIYHIAHLLLGLAALSLSGYLLSRTLTTLATEFHLSTNFLGITILSIATTLPEKMIAVFSGSRQQGGIMVANSVGSNIFLVTLCAGVLFLIGDLDVLKGGIQGWELGVMWGCAVGLFAIVMVGGRRWMGWVMLGFYAGFLAVEILTEGNDKEK</sequence>
<dbReference type="PANTHER" id="PTHR10846:SF8">
    <property type="entry name" value="INNER MEMBRANE PROTEIN YRBG"/>
    <property type="match status" value="1"/>
</dbReference>